<feature type="domain" description="Beta-Casp" evidence="4">
    <location>
        <begin position="253"/>
        <end position="383"/>
    </location>
</feature>
<feature type="domain" description="Metallo-beta-lactamase" evidence="3">
    <location>
        <begin position="13"/>
        <end position="248"/>
    </location>
</feature>
<dbReference type="PANTHER" id="PTHR11203:SF37">
    <property type="entry name" value="INTEGRATOR COMPLEX SUBUNIT 11"/>
    <property type="match status" value="1"/>
</dbReference>
<keyword evidence="2" id="KW-0175">Coiled coil</keyword>
<gene>
    <name evidence="5" type="ORF">SAMN02746089_02228</name>
</gene>
<dbReference type="InterPro" id="IPR001279">
    <property type="entry name" value="Metallo-B-lactamas"/>
</dbReference>
<dbReference type="Pfam" id="PF07521">
    <property type="entry name" value="RMMBL"/>
    <property type="match status" value="1"/>
</dbReference>
<dbReference type="InterPro" id="IPR011108">
    <property type="entry name" value="RMMBL"/>
</dbReference>
<dbReference type="Gene3D" id="3.40.50.10890">
    <property type="match status" value="1"/>
</dbReference>
<dbReference type="InterPro" id="IPR022712">
    <property type="entry name" value="Beta_Casp"/>
</dbReference>
<evidence type="ECO:0000259" key="4">
    <source>
        <dbReference type="SMART" id="SM01027"/>
    </source>
</evidence>
<sequence>MKITFLGAAKEVTGSCYLIETSKTKFLVDCGMFQGGEVEEELNYQDFAFDVKDIDFILLTHAHIDHSGRIPLLYKRGYRKRIYATKGTVDLCKYMLPDSGHIQEMENEWKNRKRQRAGKPLREPLYTADEAKDSLSIFYGVDYDELIQPSSDVKFKFNDAGHMLGSSIIEVWISENGNDIKIVFSGDLGNKGTPILREPSLIKDADYVICESTYGDRLHENIEDRSKRLMEIIIRTIKRGGNVIIPSFAVGRTQELLYEIHKNSGKYQKEIEFINNVPVYVDSPLAVSVTNVFKDHLDYFDSEAQEYIKRGDYPLDFPNLHFTHSTEESKALNDIKTPVIIISASGMCEAGRIKHHLKHNLWKPENTILFVGYQAKGTLGRKLLEGEKNVKIFGEDIMVKADIEYIESFSGHADQKGIMDWLSAFSDKPKKIFIVHGEDEAQAVLSDKIKSELGIETIIPSRYDTYDFQKDILVSVELDDIEQLSVEIENKVEEMRLRSEKVLNKLQEFMGKNKAAKNLNDIVKNINSVNENLMRLYRELLE</sequence>
<evidence type="ECO:0000256" key="1">
    <source>
        <dbReference type="ARBA" id="ARBA00022801"/>
    </source>
</evidence>
<dbReference type="CDD" id="cd16295">
    <property type="entry name" value="TTHA0252-CPSF-like_MBL-fold"/>
    <property type="match status" value="1"/>
</dbReference>
<evidence type="ECO:0000313" key="6">
    <source>
        <dbReference type="Proteomes" id="UP000184088"/>
    </source>
</evidence>
<dbReference type="OrthoDB" id="9803916at2"/>
<feature type="coiled-coil region" evidence="2">
    <location>
        <begin position="478"/>
        <end position="539"/>
    </location>
</feature>
<dbReference type="EMBL" id="FQVH01000032">
    <property type="protein sequence ID" value="SHF60462.1"/>
    <property type="molecule type" value="Genomic_DNA"/>
</dbReference>
<keyword evidence="6" id="KW-1185">Reference proteome</keyword>
<name>A0A1M5D0Y0_9THEO</name>
<evidence type="ECO:0000259" key="3">
    <source>
        <dbReference type="SMART" id="SM00849"/>
    </source>
</evidence>
<evidence type="ECO:0000256" key="2">
    <source>
        <dbReference type="SAM" id="Coils"/>
    </source>
</evidence>
<accession>A0A1M5D0Y0</accession>
<dbReference type="PANTHER" id="PTHR11203">
    <property type="entry name" value="CLEAVAGE AND POLYADENYLATION SPECIFICITY FACTOR FAMILY MEMBER"/>
    <property type="match status" value="1"/>
</dbReference>
<dbReference type="InterPro" id="IPR050698">
    <property type="entry name" value="MBL"/>
</dbReference>
<dbReference type="SMART" id="SM01027">
    <property type="entry name" value="Beta-Casp"/>
    <property type="match status" value="1"/>
</dbReference>
<dbReference type="SMART" id="SM00849">
    <property type="entry name" value="Lactamase_B"/>
    <property type="match status" value="1"/>
</dbReference>
<protein>
    <submittedName>
        <fullName evidence="5">Metallo-beta-lactamase family protein</fullName>
    </submittedName>
</protein>
<organism evidence="5 6">
    <name type="scientific">Caldanaerobius fijiensis DSM 17918</name>
    <dbReference type="NCBI Taxonomy" id="1121256"/>
    <lineage>
        <taxon>Bacteria</taxon>
        <taxon>Bacillati</taxon>
        <taxon>Bacillota</taxon>
        <taxon>Clostridia</taxon>
        <taxon>Thermoanaerobacterales</taxon>
        <taxon>Thermoanaerobacteraceae</taxon>
        <taxon>Caldanaerobius</taxon>
    </lineage>
</organism>
<dbReference type="Pfam" id="PF10996">
    <property type="entry name" value="Beta-Casp"/>
    <property type="match status" value="1"/>
</dbReference>
<dbReference type="GO" id="GO:0016787">
    <property type="term" value="F:hydrolase activity"/>
    <property type="evidence" value="ECO:0007669"/>
    <property type="project" value="UniProtKB-KW"/>
</dbReference>
<evidence type="ECO:0000313" key="5">
    <source>
        <dbReference type="EMBL" id="SHF60462.1"/>
    </source>
</evidence>
<dbReference type="RefSeq" id="WP_073345339.1">
    <property type="nucleotide sequence ID" value="NZ_FQVH01000032.1"/>
</dbReference>
<proteinExistence type="predicted"/>
<dbReference type="GO" id="GO:0004521">
    <property type="term" value="F:RNA endonuclease activity"/>
    <property type="evidence" value="ECO:0007669"/>
    <property type="project" value="TreeGrafter"/>
</dbReference>
<dbReference type="Pfam" id="PF00753">
    <property type="entry name" value="Lactamase_B"/>
    <property type="match status" value="1"/>
</dbReference>
<dbReference type="STRING" id="1121256.SAMN02746089_02228"/>
<dbReference type="AlphaFoldDB" id="A0A1M5D0Y0"/>
<keyword evidence="1" id="KW-0378">Hydrolase</keyword>
<dbReference type="Gene3D" id="3.60.15.10">
    <property type="entry name" value="Ribonuclease Z/Hydroxyacylglutathione hydrolase-like"/>
    <property type="match status" value="1"/>
</dbReference>
<dbReference type="Proteomes" id="UP000184088">
    <property type="component" value="Unassembled WGS sequence"/>
</dbReference>
<reference evidence="5 6" key="1">
    <citation type="submission" date="2016-11" db="EMBL/GenBank/DDBJ databases">
        <authorList>
            <person name="Jaros S."/>
            <person name="Januszkiewicz K."/>
            <person name="Wedrychowicz H."/>
        </authorList>
    </citation>
    <scope>NUCLEOTIDE SEQUENCE [LARGE SCALE GENOMIC DNA]</scope>
    <source>
        <strain evidence="5 6">DSM 17918</strain>
    </source>
</reference>
<dbReference type="InterPro" id="IPR036866">
    <property type="entry name" value="RibonucZ/Hydroxyglut_hydro"/>
</dbReference>
<dbReference type="SUPFAM" id="SSF56281">
    <property type="entry name" value="Metallo-hydrolase/oxidoreductase"/>
    <property type="match status" value="1"/>
</dbReference>